<dbReference type="SUPFAM" id="SSF55874">
    <property type="entry name" value="ATPase domain of HSP90 chaperone/DNA topoisomerase II/histidine kinase"/>
    <property type="match status" value="1"/>
</dbReference>
<dbReference type="Pfam" id="PF02518">
    <property type="entry name" value="HATPase_c"/>
    <property type="match status" value="1"/>
</dbReference>
<evidence type="ECO:0000259" key="8">
    <source>
        <dbReference type="PROSITE" id="PS50113"/>
    </source>
</evidence>
<dbReference type="SUPFAM" id="SSF47384">
    <property type="entry name" value="Homodimeric domain of signal transducing histidine kinase"/>
    <property type="match status" value="1"/>
</dbReference>
<gene>
    <name evidence="9" type="ORF">GCM10011335_50180</name>
</gene>
<dbReference type="InterPro" id="IPR005467">
    <property type="entry name" value="His_kinase_dom"/>
</dbReference>
<dbReference type="SMART" id="SM00086">
    <property type="entry name" value="PAC"/>
    <property type="match status" value="2"/>
</dbReference>
<dbReference type="InterPro" id="IPR000700">
    <property type="entry name" value="PAS-assoc_C"/>
</dbReference>
<dbReference type="InterPro" id="IPR003661">
    <property type="entry name" value="HisK_dim/P_dom"/>
</dbReference>
<protein>
    <recommendedName>
        <fullName evidence="2">histidine kinase</fullName>
        <ecNumber evidence="2">2.7.13.3</ecNumber>
    </recommendedName>
</protein>
<dbReference type="FunFam" id="3.30.450.20:FF:000099">
    <property type="entry name" value="Sensory box sensor histidine kinase"/>
    <property type="match status" value="1"/>
</dbReference>
<comment type="catalytic activity">
    <reaction evidence="1">
        <text>ATP + protein L-histidine = ADP + protein N-phospho-L-histidine.</text>
        <dbReference type="EC" id="2.7.13.3"/>
    </reaction>
</comment>
<dbReference type="PROSITE" id="PS50112">
    <property type="entry name" value="PAS"/>
    <property type="match status" value="1"/>
</dbReference>
<evidence type="ECO:0000256" key="3">
    <source>
        <dbReference type="ARBA" id="ARBA00022553"/>
    </source>
</evidence>
<dbReference type="EMBL" id="BMJJ01000018">
    <property type="protein sequence ID" value="GGD41409.1"/>
    <property type="molecule type" value="Genomic_DNA"/>
</dbReference>
<dbReference type="AlphaFoldDB" id="A0A916YDR2"/>
<evidence type="ECO:0000256" key="4">
    <source>
        <dbReference type="ARBA" id="ARBA00022679"/>
    </source>
</evidence>
<dbReference type="InterPro" id="IPR000014">
    <property type="entry name" value="PAS"/>
</dbReference>
<dbReference type="InterPro" id="IPR003594">
    <property type="entry name" value="HATPase_dom"/>
</dbReference>
<dbReference type="InterPro" id="IPR001610">
    <property type="entry name" value="PAC"/>
</dbReference>
<dbReference type="SMART" id="SM00388">
    <property type="entry name" value="HisKA"/>
    <property type="match status" value="1"/>
</dbReference>
<dbReference type="PROSITE" id="PS50109">
    <property type="entry name" value="HIS_KIN"/>
    <property type="match status" value="1"/>
</dbReference>
<evidence type="ECO:0000259" key="6">
    <source>
        <dbReference type="PROSITE" id="PS50109"/>
    </source>
</evidence>
<dbReference type="GO" id="GO:0000155">
    <property type="term" value="F:phosphorelay sensor kinase activity"/>
    <property type="evidence" value="ECO:0007669"/>
    <property type="project" value="InterPro"/>
</dbReference>
<keyword evidence="4" id="KW-0808">Transferase</keyword>
<dbReference type="InterPro" id="IPR013655">
    <property type="entry name" value="PAS_fold_3"/>
</dbReference>
<keyword evidence="5" id="KW-0418">Kinase</keyword>
<proteinExistence type="predicted"/>
<evidence type="ECO:0000259" key="7">
    <source>
        <dbReference type="PROSITE" id="PS50112"/>
    </source>
</evidence>
<evidence type="ECO:0000313" key="9">
    <source>
        <dbReference type="EMBL" id="GGD41409.1"/>
    </source>
</evidence>
<dbReference type="Gene3D" id="3.30.450.20">
    <property type="entry name" value="PAS domain"/>
    <property type="match status" value="3"/>
</dbReference>
<dbReference type="Pfam" id="PF00989">
    <property type="entry name" value="PAS"/>
    <property type="match status" value="1"/>
</dbReference>
<evidence type="ECO:0000256" key="2">
    <source>
        <dbReference type="ARBA" id="ARBA00012438"/>
    </source>
</evidence>
<feature type="domain" description="PAC" evidence="8">
    <location>
        <begin position="229"/>
        <end position="281"/>
    </location>
</feature>
<dbReference type="SMART" id="SM00387">
    <property type="entry name" value="HATPase_c"/>
    <property type="match status" value="1"/>
</dbReference>
<dbReference type="Proteomes" id="UP000613160">
    <property type="component" value="Unassembled WGS sequence"/>
</dbReference>
<dbReference type="EC" id="2.7.13.3" evidence="2"/>
<feature type="domain" description="Histidine kinase" evidence="6">
    <location>
        <begin position="420"/>
        <end position="639"/>
    </location>
</feature>
<dbReference type="CDD" id="cd00082">
    <property type="entry name" value="HisKA"/>
    <property type="match status" value="1"/>
</dbReference>
<dbReference type="InterPro" id="IPR052162">
    <property type="entry name" value="Sensor_kinase/Photoreceptor"/>
</dbReference>
<dbReference type="Pfam" id="PF00512">
    <property type="entry name" value="HisKA"/>
    <property type="match status" value="1"/>
</dbReference>
<dbReference type="PROSITE" id="PS50113">
    <property type="entry name" value="PAC"/>
    <property type="match status" value="1"/>
</dbReference>
<dbReference type="InterPro" id="IPR036890">
    <property type="entry name" value="HATPase_C_sf"/>
</dbReference>
<dbReference type="InterPro" id="IPR013767">
    <property type="entry name" value="PAS_fold"/>
</dbReference>
<comment type="caution">
    <text evidence="9">The sequence shown here is derived from an EMBL/GenBank/DDBJ whole genome shotgun (WGS) entry which is preliminary data.</text>
</comment>
<evidence type="ECO:0000313" key="10">
    <source>
        <dbReference type="Proteomes" id="UP000613160"/>
    </source>
</evidence>
<dbReference type="InterPro" id="IPR013656">
    <property type="entry name" value="PAS_4"/>
</dbReference>
<dbReference type="PRINTS" id="PR00344">
    <property type="entry name" value="BCTRLSENSOR"/>
</dbReference>
<dbReference type="Gene3D" id="3.30.565.10">
    <property type="entry name" value="Histidine kinase-like ATPase, C-terminal domain"/>
    <property type="match status" value="1"/>
</dbReference>
<dbReference type="InterPro" id="IPR036097">
    <property type="entry name" value="HisK_dim/P_sf"/>
</dbReference>
<evidence type="ECO:0000256" key="5">
    <source>
        <dbReference type="ARBA" id="ARBA00022777"/>
    </source>
</evidence>
<dbReference type="SMART" id="SM00091">
    <property type="entry name" value="PAS"/>
    <property type="match status" value="3"/>
</dbReference>
<dbReference type="InterPro" id="IPR035965">
    <property type="entry name" value="PAS-like_dom_sf"/>
</dbReference>
<dbReference type="GO" id="GO:0006355">
    <property type="term" value="P:regulation of DNA-templated transcription"/>
    <property type="evidence" value="ECO:0007669"/>
    <property type="project" value="InterPro"/>
</dbReference>
<dbReference type="PANTHER" id="PTHR43304:SF1">
    <property type="entry name" value="PAC DOMAIN-CONTAINING PROTEIN"/>
    <property type="match status" value="1"/>
</dbReference>
<reference evidence="9" key="2">
    <citation type="submission" date="2020-09" db="EMBL/GenBank/DDBJ databases">
        <authorList>
            <person name="Sun Q."/>
            <person name="Zhou Y."/>
        </authorList>
    </citation>
    <scope>NUCLEOTIDE SEQUENCE</scope>
    <source>
        <strain evidence="9">CGMCC 1.15493</strain>
    </source>
</reference>
<keyword evidence="10" id="KW-1185">Reference proteome</keyword>
<dbReference type="InterPro" id="IPR004358">
    <property type="entry name" value="Sig_transdc_His_kin-like_C"/>
</dbReference>
<keyword evidence="3" id="KW-0597">Phosphoprotein</keyword>
<reference evidence="9" key="1">
    <citation type="journal article" date="2014" name="Int. J. Syst. Evol. Microbiol.">
        <title>Complete genome sequence of Corynebacterium casei LMG S-19264T (=DSM 44701T), isolated from a smear-ripened cheese.</title>
        <authorList>
            <consortium name="US DOE Joint Genome Institute (JGI-PGF)"/>
            <person name="Walter F."/>
            <person name="Albersmeier A."/>
            <person name="Kalinowski J."/>
            <person name="Ruckert C."/>
        </authorList>
    </citation>
    <scope>NUCLEOTIDE SEQUENCE</scope>
    <source>
        <strain evidence="9">CGMCC 1.15493</strain>
    </source>
</reference>
<accession>A0A916YDR2</accession>
<organism evidence="9 10">
    <name type="scientific">Aureimonas glaciei</name>
    <dbReference type="NCBI Taxonomy" id="1776957"/>
    <lineage>
        <taxon>Bacteria</taxon>
        <taxon>Pseudomonadati</taxon>
        <taxon>Pseudomonadota</taxon>
        <taxon>Alphaproteobacteria</taxon>
        <taxon>Hyphomicrobiales</taxon>
        <taxon>Aurantimonadaceae</taxon>
        <taxon>Aureimonas</taxon>
    </lineage>
</organism>
<dbReference type="NCBIfam" id="TIGR00229">
    <property type="entry name" value="sensory_box"/>
    <property type="match status" value="2"/>
</dbReference>
<name>A0A916YDR2_9HYPH</name>
<dbReference type="Gene3D" id="6.10.250.2580">
    <property type="match status" value="1"/>
</dbReference>
<dbReference type="CDD" id="cd00130">
    <property type="entry name" value="PAS"/>
    <property type="match status" value="2"/>
</dbReference>
<evidence type="ECO:0000256" key="1">
    <source>
        <dbReference type="ARBA" id="ARBA00000085"/>
    </source>
</evidence>
<dbReference type="Gene3D" id="1.10.287.130">
    <property type="match status" value="1"/>
</dbReference>
<dbReference type="PANTHER" id="PTHR43304">
    <property type="entry name" value="PHYTOCHROME-LIKE PROTEIN CPH1"/>
    <property type="match status" value="1"/>
</dbReference>
<dbReference type="SUPFAM" id="SSF55785">
    <property type="entry name" value="PYP-like sensor domain (PAS domain)"/>
    <property type="match status" value="3"/>
</dbReference>
<dbReference type="Pfam" id="PF08448">
    <property type="entry name" value="PAS_4"/>
    <property type="match status" value="1"/>
</dbReference>
<sequence>MAGAIAAHDWSRTALGPKAAWPASAATLVALILAAKQPMFLAWGPERLMIYNDAYAPLLGTKHPGALGRPFFEVWHEAAESLRPLVDRVFAGDADYMHDFHIVLDRGEGMKDAYFTFSYTPVRASEGAVEGLFCACTETTAGVLAESRRLLAEERLRESEDNYRHAVEFNPQVPWTARPDGMIDRVSDRWAELTGHQALGASWADAMHPDDRPDMRRAWDAAVASGQPYEMEHRVLTRAGQYRWFITRAFPRHDADGRVIRWYGTTEDIHERKLGEIQMRSILATVPDGMVVVDEFGRIHSASPTAERLFGYGPDALVGGSLAVLLPEILGSAGPGRAGGDVVDVTGIGPGRTTMGRRQDGSTVLVDLCLGEMTSGTERLFTCFLRDLTEKREAEDRLREIQAELLHMSRFTALGEMASALAHELNQPLTAISNYLGGCRKLLETAEAPLAGDAAAIFADAIGEATGQALRAGEIIRSLRAFVSRADGRRQATNLGDLVRESCGLALVGSTHLGISLTVAIGADLAVHVDRVQIQQVILNLLRNATEAMADRPLRTLAITAASVQDGAFKEVVIEDSGGGIDPQIAARLFQPFQTTKPSGMGVGLSICRTIIEAHGGRIQAQSQSGQGTTFRFTLPKFAEERHVP</sequence>
<feature type="domain" description="PAS" evidence="7">
    <location>
        <begin position="275"/>
        <end position="328"/>
    </location>
</feature>
<dbReference type="Pfam" id="PF08447">
    <property type="entry name" value="PAS_3"/>
    <property type="match status" value="1"/>
</dbReference>